<comment type="similarity">
    <text evidence="1">Belongs to the LysR transcriptional regulatory family.</text>
</comment>
<accession>A0A5E7SHK0</accession>
<dbReference type="InterPro" id="IPR000847">
    <property type="entry name" value="LysR_HTH_N"/>
</dbReference>
<dbReference type="InterPro" id="IPR005119">
    <property type="entry name" value="LysR_subst-bd"/>
</dbReference>
<name>A0A5E7SHK0_PSEFL</name>
<evidence type="ECO:0000313" key="7">
    <source>
        <dbReference type="Proteomes" id="UP000326611"/>
    </source>
</evidence>
<evidence type="ECO:0000256" key="1">
    <source>
        <dbReference type="ARBA" id="ARBA00009437"/>
    </source>
</evidence>
<dbReference type="GO" id="GO:0003700">
    <property type="term" value="F:DNA-binding transcription factor activity"/>
    <property type="evidence" value="ECO:0007669"/>
    <property type="project" value="InterPro"/>
</dbReference>
<keyword evidence="3" id="KW-0238">DNA-binding</keyword>
<dbReference type="SUPFAM" id="SSF53850">
    <property type="entry name" value="Periplasmic binding protein-like II"/>
    <property type="match status" value="1"/>
</dbReference>
<dbReference type="InterPro" id="IPR036390">
    <property type="entry name" value="WH_DNA-bd_sf"/>
</dbReference>
<dbReference type="Pfam" id="PF03466">
    <property type="entry name" value="LysR_substrate"/>
    <property type="match status" value="1"/>
</dbReference>
<dbReference type="RefSeq" id="WP_150770775.1">
    <property type="nucleotide sequence ID" value="NZ_CABVIY010000003.1"/>
</dbReference>
<dbReference type="AlphaFoldDB" id="A0A5E7SHK0"/>
<dbReference type="InterPro" id="IPR058163">
    <property type="entry name" value="LysR-type_TF_proteobact-type"/>
</dbReference>
<dbReference type="GO" id="GO:0006351">
    <property type="term" value="P:DNA-templated transcription"/>
    <property type="evidence" value="ECO:0007669"/>
    <property type="project" value="TreeGrafter"/>
</dbReference>
<evidence type="ECO:0000256" key="4">
    <source>
        <dbReference type="ARBA" id="ARBA00023163"/>
    </source>
</evidence>
<proteinExistence type="inferred from homology"/>
<dbReference type="SUPFAM" id="SSF46785">
    <property type="entry name" value="Winged helix' DNA-binding domain"/>
    <property type="match status" value="1"/>
</dbReference>
<dbReference type="InterPro" id="IPR036388">
    <property type="entry name" value="WH-like_DNA-bd_sf"/>
</dbReference>
<protein>
    <submittedName>
        <fullName evidence="6">HTH-type transcriptional regulator PerR</fullName>
    </submittedName>
</protein>
<sequence>MSNRPSLVALRAFEAAARHGNFSVAAAELHQTPSAVSHQIKSLESFFGFPLFIRHSRHLELNNQGRRLFNVIKPAFDAVDQICTELRPFAETEKLSVHCSPSFASKWLGPRLTDFFAKYPQFTLQLSSSATPIDLHRHPELDMVIAYGAALKSSDICVQSLGLEECCPLGAPMLLDGRREISFNELDSIPLIESQLNPLSWQDYFRQHGKPLPEIMHRPSFDRGALALAAAVDGLGLALESVRFAQQELANGSLVKYLVEDCSSVMREIHFLCYRHTQRNSPKIVAFREWLTEACRSDELCRPS</sequence>
<dbReference type="EMBL" id="CABVIY010000003">
    <property type="protein sequence ID" value="VVP85410.1"/>
    <property type="molecule type" value="Genomic_DNA"/>
</dbReference>
<evidence type="ECO:0000313" key="6">
    <source>
        <dbReference type="EMBL" id="VVP85410.1"/>
    </source>
</evidence>
<evidence type="ECO:0000256" key="3">
    <source>
        <dbReference type="ARBA" id="ARBA00023125"/>
    </source>
</evidence>
<dbReference type="Pfam" id="PF00126">
    <property type="entry name" value="HTH_1"/>
    <property type="match status" value="1"/>
</dbReference>
<dbReference type="PANTHER" id="PTHR30537">
    <property type="entry name" value="HTH-TYPE TRANSCRIPTIONAL REGULATOR"/>
    <property type="match status" value="1"/>
</dbReference>
<keyword evidence="4" id="KW-0804">Transcription</keyword>
<dbReference type="GO" id="GO:0043565">
    <property type="term" value="F:sequence-specific DNA binding"/>
    <property type="evidence" value="ECO:0007669"/>
    <property type="project" value="TreeGrafter"/>
</dbReference>
<reference evidence="6 7" key="1">
    <citation type="submission" date="2019-09" db="EMBL/GenBank/DDBJ databases">
        <authorList>
            <person name="Chandra G."/>
            <person name="Truman W A."/>
        </authorList>
    </citation>
    <scope>NUCLEOTIDE SEQUENCE [LARGE SCALE GENOMIC DNA]</scope>
    <source>
        <strain evidence="6">PS918</strain>
    </source>
</reference>
<dbReference type="PANTHER" id="PTHR30537:SF58">
    <property type="entry name" value="HTH-TYPE TRANSCRIPTIONAL REGULATOR PERR"/>
    <property type="match status" value="1"/>
</dbReference>
<dbReference type="Proteomes" id="UP000326611">
    <property type="component" value="Unassembled WGS sequence"/>
</dbReference>
<keyword evidence="2" id="KW-0805">Transcription regulation</keyword>
<evidence type="ECO:0000256" key="2">
    <source>
        <dbReference type="ARBA" id="ARBA00023015"/>
    </source>
</evidence>
<dbReference type="PRINTS" id="PR00039">
    <property type="entry name" value="HTHLYSR"/>
</dbReference>
<feature type="domain" description="HTH lysR-type" evidence="5">
    <location>
        <begin position="5"/>
        <end position="62"/>
    </location>
</feature>
<evidence type="ECO:0000259" key="5">
    <source>
        <dbReference type="PROSITE" id="PS50931"/>
    </source>
</evidence>
<organism evidence="6 7">
    <name type="scientific">Pseudomonas fluorescens</name>
    <dbReference type="NCBI Taxonomy" id="294"/>
    <lineage>
        <taxon>Bacteria</taxon>
        <taxon>Pseudomonadati</taxon>
        <taxon>Pseudomonadota</taxon>
        <taxon>Gammaproteobacteria</taxon>
        <taxon>Pseudomonadales</taxon>
        <taxon>Pseudomonadaceae</taxon>
        <taxon>Pseudomonas</taxon>
    </lineage>
</organism>
<dbReference type="PROSITE" id="PS50931">
    <property type="entry name" value="HTH_LYSR"/>
    <property type="match status" value="1"/>
</dbReference>
<dbReference type="Gene3D" id="1.10.10.10">
    <property type="entry name" value="Winged helix-like DNA-binding domain superfamily/Winged helix DNA-binding domain"/>
    <property type="match status" value="1"/>
</dbReference>
<gene>
    <name evidence="6" type="primary">perR_1</name>
    <name evidence="6" type="ORF">PS918_02725</name>
</gene>
<dbReference type="OrthoDB" id="5526340at2"/>
<dbReference type="Gene3D" id="3.40.190.10">
    <property type="entry name" value="Periplasmic binding protein-like II"/>
    <property type="match status" value="2"/>
</dbReference>